<dbReference type="AlphaFoldDB" id="A0A381TWE6"/>
<dbReference type="PROSITE" id="PS50970">
    <property type="entry name" value="HCY"/>
    <property type="match status" value="1"/>
</dbReference>
<dbReference type="PANTHER" id="PTHR11103:SF18">
    <property type="entry name" value="SLR1189 PROTEIN"/>
    <property type="match status" value="1"/>
</dbReference>
<dbReference type="InterPro" id="IPR036589">
    <property type="entry name" value="HCY_dom_sf"/>
</dbReference>
<dbReference type="GO" id="GO:0032259">
    <property type="term" value="P:methylation"/>
    <property type="evidence" value="ECO:0007669"/>
    <property type="project" value="UniProtKB-KW"/>
</dbReference>
<dbReference type="GO" id="GO:0008168">
    <property type="term" value="F:methyltransferase activity"/>
    <property type="evidence" value="ECO:0007669"/>
    <property type="project" value="UniProtKB-KW"/>
</dbReference>
<dbReference type="PANTHER" id="PTHR11103">
    <property type="entry name" value="SLR1189 PROTEIN"/>
    <property type="match status" value="1"/>
</dbReference>
<evidence type="ECO:0000259" key="3">
    <source>
        <dbReference type="PROSITE" id="PS50970"/>
    </source>
</evidence>
<proteinExistence type="predicted"/>
<sequence>MSYSFIEQKLSTNEPVLLDGGNGTEVLRRGVRWRQHGIEDAPDVIREIHIDYIEAGIDILTTHTFNLTKRNFINFFRDGDHMALIGASGLEKRAMELCRSAVSLAREALTQTGKEGIIPLAGSISPVMHLFRPDLSPSENECLTHHKECVDILSDSGVDLIFFEGMNNSREAKAALQAASGFDIPVWMSFVPGLDGNLLNGESLSDAADLARSQGAEAVLVSAGSIPMIKKGLPNIINGSPCGAKAIIGRYSPPSWKPDFYPRFEDTDEVSPEEFSQEVNSWLDQGVQIVGGSSGTTPEHISAVRKMIG</sequence>
<protein>
    <recommendedName>
        <fullName evidence="3">Hcy-binding domain-containing protein</fullName>
    </recommendedName>
</protein>
<keyword evidence="2" id="KW-0808">Transferase</keyword>
<dbReference type="InterPro" id="IPR003726">
    <property type="entry name" value="HCY_dom"/>
</dbReference>
<feature type="domain" description="Hcy-binding" evidence="3">
    <location>
        <begin position="4"/>
        <end position="308"/>
    </location>
</feature>
<dbReference type="EMBL" id="UINC01005014">
    <property type="protein sequence ID" value="SVA18453.1"/>
    <property type="molecule type" value="Genomic_DNA"/>
</dbReference>
<dbReference type="SUPFAM" id="SSF82282">
    <property type="entry name" value="Homocysteine S-methyltransferase"/>
    <property type="match status" value="1"/>
</dbReference>
<accession>A0A381TWE6</accession>
<organism evidence="4">
    <name type="scientific">marine metagenome</name>
    <dbReference type="NCBI Taxonomy" id="408172"/>
    <lineage>
        <taxon>unclassified sequences</taxon>
        <taxon>metagenomes</taxon>
        <taxon>ecological metagenomes</taxon>
    </lineage>
</organism>
<evidence type="ECO:0000256" key="2">
    <source>
        <dbReference type="ARBA" id="ARBA00022679"/>
    </source>
</evidence>
<name>A0A381TWE6_9ZZZZ</name>
<dbReference type="Pfam" id="PF02574">
    <property type="entry name" value="S-methyl_trans"/>
    <property type="match status" value="1"/>
</dbReference>
<reference evidence="4" key="1">
    <citation type="submission" date="2018-05" db="EMBL/GenBank/DDBJ databases">
        <authorList>
            <person name="Lanie J.A."/>
            <person name="Ng W.-L."/>
            <person name="Kazmierczak K.M."/>
            <person name="Andrzejewski T.M."/>
            <person name="Davidsen T.M."/>
            <person name="Wayne K.J."/>
            <person name="Tettelin H."/>
            <person name="Glass J.I."/>
            <person name="Rusch D."/>
            <person name="Podicherti R."/>
            <person name="Tsui H.-C.T."/>
            <person name="Winkler M.E."/>
        </authorList>
    </citation>
    <scope>NUCLEOTIDE SEQUENCE</scope>
</reference>
<evidence type="ECO:0000256" key="1">
    <source>
        <dbReference type="ARBA" id="ARBA00022603"/>
    </source>
</evidence>
<dbReference type="Gene3D" id="3.20.20.330">
    <property type="entry name" value="Homocysteine-binding-like domain"/>
    <property type="match status" value="1"/>
</dbReference>
<keyword evidence="1" id="KW-0489">Methyltransferase</keyword>
<evidence type="ECO:0000313" key="4">
    <source>
        <dbReference type="EMBL" id="SVA18453.1"/>
    </source>
</evidence>
<gene>
    <name evidence="4" type="ORF">METZ01_LOCUS71307</name>
</gene>